<dbReference type="Proteomes" id="UP000220111">
    <property type="component" value="Unassembled WGS sequence"/>
</dbReference>
<evidence type="ECO:0000313" key="1">
    <source>
        <dbReference type="EMBL" id="PDY41824.1"/>
    </source>
</evidence>
<dbReference type="AlphaFoldDB" id="A0A2A7BTS5"/>
<organism evidence="1 2">
    <name type="scientific">Bacillus wiedmannii</name>
    <dbReference type="NCBI Taxonomy" id="1890302"/>
    <lineage>
        <taxon>Bacteria</taxon>
        <taxon>Bacillati</taxon>
        <taxon>Bacillota</taxon>
        <taxon>Bacilli</taxon>
        <taxon>Bacillales</taxon>
        <taxon>Bacillaceae</taxon>
        <taxon>Bacillus</taxon>
        <taxon>Bacillus cereus group</taxon>
    </lineage>
</organism>
<dbReference type="EMBL" id="NVPQ01000021">
    <property type="protein sequence ID" value="PDY41824.1"/>
    <property type="molecule type" value="Genomic_DNA"/>
</dbReference>
<evidence type="ECO:0000313" key="2">
    <source>
        <dbReference type="Proteomes" id="UP000220111"/>
    </source>
</evidence>
<comment type="caution">
    <text evidence="1">The sequence shown here is derived from an EMBL/GenBank/DDBJ whole genome shotgun (WGS) entry which is preliminary data.</text>
</comment>
<reference evidence="1 2" key="1">
    <citation type="submission" date="2017-09" db="EMBL/GenBank/DDBJ databases">
        <title>Large-scale bioinformatics analysis of Bacillus genomes uncovers conserved roles of natural products in bacterial physiology.</title>
        <authorList>
            <consortium name="Agbiome Team Llc"/>
            <person name="Bleich R.M."/>
            <person name="Grubbs K.J."/>
            <person name="Santa Maria K.C."/>
            <person name="Allen S.E."/>
            <person name="Farag S."/>
            <person name="Shank E.A."/>
            <person name="Bowers A."/>
        </authorList>
    </citation>
    <scope>NUCLEOTIDE SEQUENCE [LARGE SCALE GENOMIC DNA]</scope>
    <source>
        <strain evidence="1 2">AFS098222</strain>
    </source>
</reference>
<proteinExistence type="predicted"/>
<accession>A0A2A7BTS5</accession>
<gene>
    <name evidence="1" type="ORF">COO17_09845</name>
</gene>
<sequence length="67" mass="8281">MNIKNIKRINKKTRMYGCASSKLLDLRKENLYFIFAYKIILKRQKDASRHLFVYKQLFYILLCEIWF</sequence>
<protein>
    <submittedName>
        <fullName evidence="1">Uncharacterized protein</fullName>
    </submittedName>
</protein>
<name>A0A2A7BTS5_9BACI</name>